<dbReference type="InterPro" id="IPR036026">
    <property type="entry name" value="Seven-hairpin_glycosidases"/>
</dbReference>
<reference evidence="9 10" key="1">
    <citation type="submission" date="2022-05" db="EMBL/GenBank/DDBJ databases">
        <authorList>
            <consortium name="Genoscope - CEA"/>
            <person name="William W."/>
        </authorList>
    </citation>
    <scope>NUCLEOTIDE SEQUENCE [LARGE SCALE GENOMIC DNA]</scope>
</reference>
<keyword evidence="7" id="KW-0732">Signal</keyword>
<name>A0ABN8N1T5_9CNID</name>
<feature type="compositionally biased region" description="Polar residues" evidence="6">
    <location>
        <begin position="1061"/>
        <end position="1095"/>
    </location>
</feature>
<feature type="region of interest" description="Disordered" evidence="6">
    <location>
        <begin position="876"/>
        <end position="1109"/>
    </location>
</feature>
<feature type="compositionally biased region" description="Basic and acidic residues" evidence="6">
    <location>
        <begin position="1031"/>
        <end position="1060"/>
    </location>
</feature>
<feature type="compositionally biased region" description="Basic and acidic residues" evidence="6">
    <location>
        <begin position="880"/>
        <end position="895"/>
    </location>
</feature>
<feature type="chain" id="PRO_5046963456" description="alpha-1,2-Mannosidase" evidence="7">
    <location>
        <begin position="23"/>
        <end position="1109"/>
    </location>
</feature>
<gene>
    <name evidence="9" type="ORF">PLOB_00048046</name>
</gene>
<dbReference type="InterPro" id="IPR003137">
    <property type="entry name" value="PA_domain"/>
</dbReference>
<comment type="caution">
    <text evidence="9">The sequence shown here is derived from an EMBL/GenBank/DDBJ whole genome shotgun (WGS) entry which is preliminary data.</text>
</comment>
<dbReference type="Pfam" id="PF02225">
    <property type="entry name" value="PA"/>
    <property type="match status" value="1"/>
</dbReference>
<dbReference type="PRINTS" id="PR00747">
    <property type="entry name" value="GLYHDRLASE47"/>
</dbReference>
<evidence type="ECO:0000256" key="7">
    <source>
        <dbReference type="SAM" id="SignalP"/>
    </source>
</evidence>
<dbReference type="Proteomes" id="UP001159405">
    <property type="component" value="Unassembled WGS sequence"/>
</dbReference>
<keyword evidence="10" id="KW-1185">Reference proteome</keyword>
<dbReference type="SUPFAM" id="SSF48225">
    <property type="entry name" value="Seven-hairpin glycosidases"/>
    <property type="match status" value="1"/>
</dbReference>
<dbReference type="PANTHER" id="PTHR45679:SF2">
    <property type="entry name" value="ER DEGRADATION-ENHANCING ALPHA-MANNOSIDASE-LIKE PROTEIN 3"/>
    <property type="match status" value="1"/>
</dbReference>
<feature type="signal peptide" evidence="7">
    <location>
        <begin position="1"/>
        <end position="22"/>
    </location>
</feature>
<accession>A0ABN8N1T5</accession>
<dbReference type="EC" id="3.2.1.-" evidence="5"/>
<evidence type="ECO:0000256" key="1">
    <source>
        <dbReference type="ARBA" id="ARBA00004240"/>
    </source>
</evidence>
<evidence type="ECO:0000256" key="5">
    <source>
        <dbReference type="RuleBase" id="RU361193"/>
    </source>
</evidence>
<protein>
    <recommendedName>
        <fullName evidence="5">alpha-1,2-Mannosidase</fullName>
        <ecNumber evidence="5">3.2.1.-</ecNumber>
    </recommendedName>
</protein>
<dbReference type="InterPro" id="IPR001382">
    <property type="entry name" value="Glyco_hydro_47"/>
</dbReference>
<evidence type="ECO:0000259" key="8">
    <source>
        <dbReference type="Pfam" id="PF02225"/>
    </source>
</evidence>
<feature type="compositionally biased region" description="Basic and acidic residues" evidence="6">
    <location>
        <begin position="919"/>
        <end position="930"/>
    </location>
</feature>
<comment type="subcellular location">
    <subcellularLocation>
        <location evidence="1">Endoplasmic reticulum</location>
    </subcellularLocation>
</comment>
<keyword evidence="5" id="KW-0378">Hydrolase</keyword>
<evidence type="ECO:0000313" key="9">
    <source>
        <dbReference type="EMBL" id="CAH3041105.1"/>
    </source>
</evidence>
<dbReference type="SUPFAM" id="SSF52025">
    <property type="entry name" value="PA domain"/>
    <property type="match status" value="1"/>
</dbReference>
<keyword evidence="4" id="KW-0325">Glycoprotein</keyword>
<evidence type="ECO:0000256" key="2">
    <source>
        <dbReference type="ARBA" id="ARBA00007658"/>
    </source>
</evidence>
<feature type="domain" description="PA" evidence="8">
    <location>
        <begin position="771"/>
        <end position="855"/>
    </location>
</feature>
<dbReference type="Pfam" id="PF01532">
    <property type="entry name" value="Glyco_hydro_47"/>
    <property type="match status" value="1"/>
</dbReference>
<dbReference type="InterPro" id="IPR012341">
    <property type="entry name" value="6hp_glycosidase-like_sf"/>
</dbReference>
<comment type="similarity">
    <text evidence="2 5">Belongs to the glycosyl hydrolase 47 family.</text>
</comment>
<keyword evidence="5" id="KW-0326">Glycosidase</keyword>
<evidence type="ECO:0000256" key="6">
    <source>
        <dbReference type="SAM" id="MobiDB-lite"/>
    </source>
</evidence>
<dbReference type="InterPro" id="IPR046450">
    <property type="entry name" value="PA_dom_sf"/>
</dbReference>
<organism evidence="9 10">
    <name type="scientific">Porites lobata</name>
    <dbReference type="NCBI Taxonomy" id="104759"/>
    <lineage>
        <taxon>Eukaryota</taxon>
        <taxon>Metazoa</taxon>
        <taxon>Cnidaria</taxon>
        <taxon>Anthozoa</taxon>
        <taxon>Hexacorallia</taxon>
        <taxon>Scleractinia</taxon>
        <taxon>Fungiina</taxon>
        <taxon>Poritidae</taxon>
        <taxon>Porites</taxon>
    </lineage>
</organism>
<evidence type="ECO:0000313" key="10">
    <source>
        <dbReference type="Proteomes" id="UP001159405"/>
    </source>
</evidence>
<keyword evidence="3" id="KW-0256">Endoplasmic reticulum</keyword>
<feature type="compositionally biased region" description="Low complexity" evidence="6">
    <location>
        <begin position="897"/>
        <end position="912"/>
    </location>
</feature>
<proteinExistence type="inferred from homology"/>
<dbReference type="InterPro" id="IPR044674">
    <property type="entry name" value="EDEM1/2/3"/>
</dbReference>
<dbReference type="EMBL" id="CALNXK010000009">
    <property type="protein sequence ID" value="CAH3041105.1"/>
    <property type="molecule type" value="Genomic_DNA"/>
</dbReference>
<dbReference type="Gene3D" id="3.50.30.30">
    <property type="match status" value="1"/>
</dbReference>
<dbReference type="PANTHER" id="PTHR45679">
    <property type="entry name" value="ER DEGRADATION-ENHANCING ALPHA-MANNOSIDASE-LIKE PROTEIN 2"/>
    <property type="match status" value="1"/>
</dbReference>
<dbReference type="Gene3D" id="1.50.10.10">
    <property type="match status" value="1"/>
</dbReference>
<feature type="compositionally biased region" description="Basic and acidic residues" evidence="6">
    <location>
        <begin position="961"/>
        <end position="974"/>
    </location>
</feature>
<evidence type="ECO:0000256" key="4">
    <source>
        <dbReference type="ARBA" id="ARBA00023180"/>
    </source>
</evidence>
<evidence type="ECO:0000256" key="3">
    <source>
        <dbReference type="ARBA" id="ARBA00022824"/>
    </source>
</evidence>
<sequence length="1109" mass="123610">MSRPDLFLLVTCLFLVYAGVKCSHSAMTPEEKHTMREKVLEMFHHAYNSYMDHAYPADELMPLSCKGRVRGVDPSRGDVDDALGKFSLTLIDTLDTLAVLGEIEEFEKAVRLVIKDVSFDNDVVVSVFETNIRVLGGLLGGHFAALSLKNTGKGMSWYNNELVAMAKEIGYRLLPAFNTTTGIPYPRVNLKYGIHHPSSNTGSESDTCTACAGTMIMEFGALSRVTGDPIFEEKAQKAMESIWIYRSRYSDLVGTVINIHNGDWVRRDSSVGAGIDSYYEYCLKAYILFGDETYLERFNRHYKSIMQYMNQGPMFLSVQMHQPDRTAHAYMDALQAFWPGLQVLKGDLKKAIETHQMLYEVSKKHTFLPEAFTTDFEVHWGQHPLRPELVESTYFLYEATGDPYYLEVGKNIVEKINEHARVPCGFAALRDVRTLSHEDRMDSFVLAETFKYLYLLFTEKEDLVFNLNQFVFTTEAHILPLSLSTMAVNESASQELKYNVTLSSENEHEYTCPITQHDQGSTAKFAEEVRRNSRAQREGSCPNKKQAFAFSNNKPPRLRAEQFVPGNQHHVMILKSMGITVVHTKDGRIQLMQTASSAQSQDYAEEGIKFMQEMIELAKRRNDESEQNSAARLQNPLAPGYRTRLSLHNGKEVYVLNSQMKKKWVIKSRLVMDLLPICRGSWGRFFSQSKPNATTQQKPIITVISGFDMELRQNCYYIVLTAPQESPRVVQLMSAPYNGDVVLVACPARFGLDLSKGDVGMSAEVSMGEPFKACSPLTNGEELKHRIAVLERGDCMFIDKTRHAQAAGAVGVVIIDNNEGSSSDTQPIFAMSNDEDNKDDVKIPAVLLFSEEGRILKNAMAALDDTDNRLTVRLATKASGKSDKQEESASKHDPESSQDSINSSSSQPSGEGKVTPSVDENKDILSHDGADQSQSSLDEQKQTKSPDNGDEDIASITTSGKVDDSADLPHDKRVISVGEGEYVLCGNTGTPGSVSEKPVNDQQQHNSQHTDDLSKQADTSSSVTDAPKVNKPHEDSSCDQDSSRDESLLRDHVLPRDKANGESTRTDNSNSNQLPSDPSLVNEQHAQSSDQTSVESLEETQIEDAKDRT</sequence>